<gene>
    <name evidence="1" type="ORF">H5P30_03705</name>
</gene>
<dbReference type="GO" id="GO:0019867">
    <property type="term" value="C:outer membrane"/>
    <property type="evidence" value="ECO:0007669"/>
    <property type="project" value="InterPro"/>
</dbReference>
<protein>
    <recommendedName>
        <fullName evidence="3">LptE family protein</fullName>
    </recommendedName>
</protein>
<reference evidence="1 2" key="1">
    <citation type="submission" date="2020-07" db="EMBL/GenBank/DDBJ databases">
        <authorList>
            <person name="Feng X."/>
        </authorList>
    </citation>
    <scope>NUCLEOTIDE SEQUENCE [LARGE SCALE GENOMIC DNA]</scope>
    <source>
        <strain evidence="1 2">JCM14086</strain>
    </source>
</reference>
<proteinExistence type="predicted"/>
<keyword evidence="2" id="KW-1185">Reference proteome</keyword>
<dbReference type="AlphaFoldDB" id="A0A7X1AVQ7"/>
<dbReference type="EMBL" id="JACHVA010000040">
    <property type="protein sequence ID" value="MBC2600880.1"/>
    <property type="molecule type" value="Genomic_DNA"/>
</dbReference>
<dbReference type="RefSeq" id="WP_185691615.1">
    <property type="nucleotide sequence ID" value="NZ_JACHVA010000040.1"/>
</dbReference>
<name>A0A7X1AVQ7_9BACT</name>
<comment type="caution">
    <text evidence="1">The sequence shown here is derived from an EMBL/GenBank/DDBJ whole genome shotgun (WGS) entry which is preliminary data.</text>
</comment>
<dbReference type="Pfam" id="PF04390">
    <property type="entry name" value="LptE"/>
    <property type="match status" value="1"/>
</dbReference>
<sequence length="173" mass="19046">MIKILQIPFFLFAALIAGCAGYQKGSLPNSETASLYLEPIQNEAYISGVAPLFQSELRRQILSSRLLKLVPTPEEADMVAYIRLLDYEEQPIGYLKSDTGQPISARISVSAQLTLTETDIDETVLIEDMPLTANSAVYSSPSTAFPNPVDQSKPAMVSDLARRVVLELELQRP</sequence>
<evidence type="ECO:0000313" key="2">
    <source>
        <dbReference type="Proteomes" id="UP000525652"/>
    </source>
</evidence>
<evidence type="ECO:0000313" key="1">
    <source>
        <dbReference type="EMBL" id="MBC2600880.1"/>
    </source>
</evidence>
<accession>A0A7X1AVQ7</accession>
<dbReference type="InterPro" id="IPR007485">
    <property type="entry name" value="LPS_assembly_LptE"/>
</dbReference>
<organism evidence="1 2">
    <name type="scientific">Puniceicoccus vermicola</name>
    <dbReference type="NCBI Taxonomy" id="388746"/>
    <lineage>
        <taxon>Bacteria</taxon>
        <taxon>Pseudomonadati</taxon>
        <taxon>Verrucomicrobiota</taxon>
        <taxon>Opitutia</taxon>
        <taxon>Puniceicoccales</taxon>
        <taxon>Puniceicoccaceae</taxon>
        <taxon>Puniceicoccus</taxon>
    </lineage>
</organism>
<dbReference type="PROSITE" id="PS51257">
    <property type="entry name" value="PROKAR_LIPOPROTEIN"/>
    <property type="match status" value="1"/>
</dbReference>
<evidence type="ECO:0008006" key="3">
    <source>
        <dbReference type="Google" id="ProtNLM"/>
    </source>
</evidence>
<dbReference type="GO" id="GO:0043165">
    <property type="term" value="P:Gram-negative-bacterium-type cell outer membrane assembly"/>
    <property type="evidence" value="ECO:0007669"/>
    <property type="project" value="InterPro"/>
</dbReference>
<dbReference type="Proteomes" id="UP000525652">
    <property type="component" value="Unassembled WGS sequence"/>
</dbReference>